<keyword evidence="1" id="KW-1133">Transmembrane helix</keyword>
<dbReference type="RefSeq" id="WP_215760518.1">
    <property type="nucleotide sequence ID" value="NZ_JAHKBE010000049.1"/>
</dbReference>
<keyword evidence="2" id="KW-0732">Signal</keyword>
<accession>A0ABV1FSP7</accession>
<gene>
    <name evidence="3" type="ORF">AAAT34_10350</name>
</gene>
<dbReference type="Proteomes" id="UP001487296">
    <property type="component" value="Unassembled WGS sequence"/>
</dbReference>
<evidence type="ECO:0000256" key="1">
    <source>
        <dbReference type="SAM" id="Phobius"/>
    </source>
</evidence>
<name>A0ABV1FSP7_9BACT</name>
<feature type="transmembrane region" description="Helical" evidence="1">
    <location>
        <begin position="159"/>
        <end position="178"/>
    </location>
</feature>
<feature type="signal peptide" evidence="2">
    <location>
        <begin position="1"/>
        <end position="22"/>
    </location>
</feature>
<proteinExistence type="predicted"/>
<feature type="chain" id="PRO_5045414088" evidence="2">
    <location>
        <begin position="23"/>
        <end position="359"/>
    </location>
</feature>
<protein>
    <submittedName>
        <fullName evidence="3">Hemolysin XhlA family protein</fullName>
    </submittedName>
</protein>
<keyword evidence="1" id="KW-0812">Transmembrane</keyword>
<evidence type="ECO:0000313" key="4">
    <source>
        <dbReference type="Proteomes" id="UP001487296"/>
    </source>
</evidence>
<keyword evidence="1" id="KW-0472">Membrane</keyword>
<evidence type="ECO:0000313" key="3">
    <source>
        <dbReference type="EMBL" id="MEQ2487436.1"/>
    </source>
</evidence>
<reference evidence="3 4" key="1">
    <citation type="submission" date="2024-04" db="EMBL/GenBank/DDBJ databases">
        <title>Human intestinal bacterial collection.</title>
        <authorList>
            <person name="Pauvert C."/>
            <person name="Hitch T.C.A."/>
            <person name="Clavel T."/>
        </authorList>
    </citation>
    <scope>NUCLEOTIDE SEQUENCE [LARGE SCALE GENOMIC DNA]</scope>
    <source>
        <strain evidence="3 4">CLA-AA-H145</strain>
    </source>
</reference>
<sequence length="359" mass="40810">MSNYLKNIFGFLLILCASQARAQVVVEQTVDSVGILIGEQAHLRLEVTMPKGARLEWPTLQPNQYVTPGVEVVAVADGKTVETGKEQQKACRVYTITSFDESLYALPALPVKVNGKTYRGGTSALKVITVDVDTLHPNQYYPPKDVQDNPFLWSEWRPFLWLSVLTLALALLVFYLFVRLRENKPIITKLRIVRHVPAHQRALSAIEKIKAERMQQSEDQKAYYTQLTDTLRKYIQERFGFNAMEMTSSEIIGRLQANGDKKMLDELRELFTTADLVKFAKYSTLINENDLNLVNAVNFIDETKQDEQETVEKIAPKLSENDQKVKKNRVTLKGLLWALGTIIVALVAYVGYHVYLLLT</sequence>
<comment type="caution">
    <text evidence="3">The sequence shown here is derived from an EMBL/GenBank/DDBJ whole genome shotgun (WGS) entry which is preliminary data.</text>
</comment>
<evidence type="ECO:0000256" key="2">
    <source>
        <dbReference type="SAM" id="SignalP"/>
    </source>
</evidence>
<keyword evidence="4" id="KW-1185">Reference proteome</keyword>
<feature type="transmembrane region" description="Helical" evidence="1">
    <location>
        <begin position="334"/>
        <end position="355"/>
    </location>
</feature>
<dbReference type="EMBL" id="JBBNFP010000047">
    <property type="protein sequence ID" value="MEQ2487436.1"/>
    <property type="molecule type" value="Genomic_DNA"/>
</dbReference>
<organism evidence="3 4">
    <name type="scientific">Hallella faecis</name>
    <dbReference type="NCBI Taxonomy" id="2841596"/>
    <lineage>
        <taxon>Bacteria</taxon>
        <taxon>Pseudomonadati</taxon>
        <taxon>Bacteroidota</taxon>
        <taxon>Bacteroidia</taxon>
        <taxon>Bacteroidales</taxon>
        <taxon>Prevotellaceae</taxon>
        <taxon>Hallella</taxon>
    </lineage>
</organism>